<keyword evidence="8" id="KW-1185">Reference proteome</keyword>
<feature type="domain" description="FAD-binding" evidence="6">
    <location>
        <begin position="119"/>
        <end position="314"/>
    </location>
</feature>
<dbReference type="Gene3D" id="3.50.50.60">
    <property type="entry name" value="FAD/NAD(P)-binding domain"/>
    <property type="match status" value="1"/>
</dbReference>
<protein>
    <submittedName>
        <fullName evidence="7">FAD-dependent monooxygenase</fullName>
    </submittedName>
</protein>
<dbReference type="InterPro" id="IPR036188">
    <property type="entry name" value="FAD/NAD-bd_sf"/>
</dbReference>
<dbReference type="OrthoDB" id="655030at2759"/>
<dbReference type="Proteomes" id="UP000605986">
    <property type="component" value="Unassembled WGS sequence"/>
</dbReference>
<keyword evidence="2" id="KW-0285">Flavoprotein</keyword>
<evidence type="ECO:0000259" key="6">
    <source>
        <dbReference type="Pfam" id="PF01494"/>
    </source>
</evidence>
<comment type="cofactor">
    <cofactor evidence="1">
        <name>FAD</name>
        <dbReference type="ChEBI" id="CHEBI:57692"/>
    </cofactor>
</comment>
<comment type="caution">
    <text evidence="7">The sequence shown here is derived from an EMBL/GenBank/DDBJ whole genome shotgun (WGS) entry which is preliminary data.</text>
</comment>
<evidence type="ECO:0000256" key="4">
    <source>
        <dbReference type="ARBA" id="ARBA00023002"/>
    </source>
</evidence>
<dbReference type="GO" id="GO:0071949">
    <property type="term" value="F:FAD binding"/>
    <property type="evidence" value="ECO:0007669"/>
    <property type="project" value="InterPro"/>
</dbReference>
<reference evidence="7" key="1">
    <citation type="submission" date="2020-01" db="EMBL/GenBank/DDBJ databases">
        <title>Identification and distribution of gene clusters putatively required for synthesis of sphingolipid metabolism inhibitors in phylogenetically diverse species of the filamentous fungus Fusarium.</title>
        <authorList>
            <person name="Kim H.-S."/>
            <person name="Busman M."/>
            <person name="Brown D.W."/>
            <person name="Divon H."/>
            <person name="Uhlig S."/>
            <person name="Proctor R.H."/>
        </authorList>
    </citation>
    <scope>NUCLEOTIDE SEQUENCE</scope>
    <source>
        <strain evidence="7">NRRL 53441</strain>
    </source>
</reference>
<evidence type="ECO:0000256" key="5">
    <source>
        <dbReference type="ARBA" id="ARBA00023033"/>
    </source>
</evidence>
<keyword evidence="3" id="KW-0274">FAD</keyword>
<evidence type="ECO:0000256" key="2">
    <source>
        <dbReference type="ARBA" id="ARBA00022630"/>
    </source>
</evidence>
<dbReference type="SUPFAM" id="SSF51905">
    <property type="entry name" value="FAD/NAD(P)-binding domain"/>
    <property type="match status" value="1"/>
</dbReference>
<dbReference type="Pfam" id="PF01494">
    <property type="entry name" value="FAD_binding_3"/>
    <property type="match status" value="1"/>
</dbReference>
<evidence type="ECO:0000313" key="8">
    <source>
        <dbReference type="Proteomes" id="UP000605986"/>
    </source>
</evidence>
<sequence length="381" mass="41942">MRVLIIGGGIGGLTLAHGLRKADIKVLVFERQASIIPLTRRRLFIRDTQLRVLAEKDDAKLSKRPPLEVERTAVGRLELRETLLQGLEGIVQWGCSFVRYEKLSNGLLRTHFSDGTSEDCDLLVGADGPNSAVRGQYMPTLERFDLGIRAIAGRYALDHARIKMLPDELTNGSLNNIVPSGRGLMFISAWGSGQAAGYDSGDDSHYVVWAYVLPVNNITSELDNLSTSDLQNHVLYQTQDWSPDLKELVQGSDLSTIKCLSIRTMPTLEPWEPSNVTLLGDAVHNMTSMAGMGTNTALRDAEVLTRCLIDVKAGRFDLVQGVGLYESDMRSYGNDALKLSTQNAMNACNGRKASRFLFRSFLRTAQSFPAVMRATMGRSAS</sequence>
<dbReference type="EMBL" id="JAADJG010000360">
    <property type="protein sequence ID" value="KAF4448070.1"/>
    <property type="molecule type" value="Genomic_DNA"/>
</dbReference>
<keyword evidence="4" id="KW-0560">Oxidoreductase</keyword>
<dbReference type="PRINTS" id="PR00420">
    <property type="entry name" value="RNGMNOXGNASE"/>
</dbReference>
<gene>
    <name evidence="7" type="ORF">F53441_8462</name>
</gene>
<keyword evidence="5 7" id="KW-0503">Monooxygenase</keyword>
<evidence type="ECO:0000256" key="1">
    <source>
        <dbReference type="ARBA" id="ARBA00001974"/>
    </source>
</evidence>
<evidence type="ECO:0000256" key="3">
    <source>
        <dbReference type="ARBA" id="ARBA00022827"/>
    </source>
</evidence>
<accession>A0A8H4KD83</accession>
<dbReference type="PANTHER" id="PTHR47178:SF5">
    <property type="entry name" value="FAD-BINDING DOMAIN-CONTAINING PROTEIN"/>
    <property type="match status" value="1"/>
</dbReference>
<dbReference type="AlphaFoldDB" id="A0A8H4KD83"/>
<dbReference type="InterPro" id="IPR002938">
    <property type="entry name" value="FAD-bd"/>
</dbReference>
<dbReference type="PANTHER" id="PTHR47178">
    <property type="entry name" value="MONOOXYGENASE, FAD-BINDING"/>
    <property type="match status" value="1"/>
</dbReference>
<proteinExistence type="predicted"/>
<name>A0A8H4KD83_9HYPO</name>
<dbReference type="GO" id="GO:0004497">
    <property type="term" value="F:monooxygenase activity"/>
    <property type="evidence" value="ECO:0007669"/>
    <property type="project" value="UniProtKB-KW"/>
</dbReference>
<organism evidence="7 8">
    <name type="scientific">Fusarium austroafricanum</name>
    <dbReference type="NCBI Taxonomy" id="2364996"/>
    <lineage>
        <taxon>Eukaryota</taxon>
        <taxon>Fungi</taxon>
        <taxon>Dikarya</taxon>
        <taxon>Ascomycota</taxon>
        <taxon>Pezizomycotina</taxon>
        <taxon>Sordariomycetes</taxon>
        <taxon>Hypocreomycetidae</taxon>
        <taxon>Hypocreales</taxon>
        <taxon>Nectriaceae</taxon>
        <taxon>Fusarium</taxon>
        <taxon>Fusarium concolor species complex</taxon>
    </lineage>
</organism>
<evidence type="ECO:0000313" key="7">
    <source>
        <dbReference type="EMBL" id="KAF4448070.1"/>
    </source>
</evidence>
<dbReference type="Pfam" id="PF13450">
    <property type="entry name" value="NAD_binding_8"/>
    <property type="match status" value="1"/>
</dbReference>